<reference evidence="2" key="1">
    <citation type="journal article" date="2016" name="Proc. Natl. Acad. Sci. U.S.A.">
        <title>Comparative genomics of biotechnologically important yeasts.</title>
        <authorList>
            <person name="Riley R."/>
            <person name="Haridas S."/>
            <person name="Wolfe K.H."/>
            <person name="Lopes M.R."/>
            <person name="Hittinger C.T."/>
            <person name="Goeker M."/>
            <person name="Salamov A.A."/>
            <person name="Wisecaver J.H."/>
            <person name="Long T.M."/>
            <person name="Calvey C.H."/>
            <person name="Aerts A.L."/>
            <person name="Barry K.W."/>
            <person name="Choi C."/>
            <person name="Clum A."/>
            <person name="Coughlan A.Y."/>
            <person name="Deshpande S."/>
            <person name="Douglass A.P."/>
            <person name="Hanson S.J."/>
            <person name="Klenk H.-P."/>
            <person name="LaButti K.M."/>
            <person name="Lapidus A."/>
            <person name="Lindquist E.A."/>
            <person name="Lipzen A.M."/>
            <person name="Meier-Kolthoff J.P."/>
            <person name="Ohm R.A."/>
            <person name="Otillar R.P."/>
            <person name="Pangilinan J.L."/>
            <person name="Peng Y."/>
            <person name="Rokas A."/>
            <person name="Rosa C.A."/>
            <person name="Scheuner C."/>
            <person name="Sibirny A.A."/>
            <person name="Slot J.C."/>
            <person name="Stielow J.B."/>
            <person name="Sun H."/>
            <person name="Kurtzman C.P."/>
            <person name="Blackwell M."/>
            <person name="Grigoriev I.V."/>
            <person name="Jeffries T.W."/>
        </authorList>
    </citation>
    <scope>NUCLEOTIDE SEQUENCE [LARGE SCALE GENOMIC DNA]</scope>
    <source>
        <strain evidence="2">NRRL Y-1626</strain>
    </source>
</reference>
<sequence length="206" mass="24508">MFIRSINGNKGKLLPYLYQKSNTNKNIFLSLNNIIIRNQSTNNKNNKKPKIDLSKINTWEDLNKLDSLDGIPAEKLERILKQKTLEIKYAMNPDKPLKTETELELEYVKQLKQKEQEHRSAEWTNFKKEYGWSSVNWILYIFIGYYIAKSISLEMNYHINEGILKERLAEKVEEFEKFKSEHQVKNADVAIEDNSGKRRKWFFGIW</sequence>
<dbReference type="AlphaFoldDB" id="A0A1B7TEN7"/>
<protein>
    <submittedName>
        <fullName evidence="1">Uncharacterized protein</fullName>
    </submittedName>
</protein>
<evidence type="ECO:0000313" key="2">
    <source>
        <dbReference type="Proteomes" id="UP000092321"/>
    </source>
</evidence>
<dbReference type="Proteomes" id="UP000092321">
    <property type="component" value="Unassembled WGS sequence"/>
</dbReference>
<dbReference type="EMBL" id="LXPE01000010">
    <property type="protein sequence ID" value="OBA27197.1"/>
    <property type="molecule type" value="Genomic_DNA"/>
</dbReference>
<name>A0A1B7TEN7_9ASCO</name>
<proteinExistence type="predicted"/>
<evidence type="ECO:0000313" key="1">
    <source>
        <dbReference type="EMBL" id="OBA27197.1"/>
    </source>
</evidence>
<keyword evidence="2" id="KW-1185">Reference proteome</keyword>
<dbReference type="OrthoDB" id="3972663at2759"/>
<comment type="caution">
    <text evidence="1">The sequence shown here is derived from an EMBL/GenBank/DDBJ whole genome shotgun (WGS) entry which is preliminary data.</text>
</comment>
<accession>A0A1B7TEN7</accession>
<organism evidence="1 2">
    <name type="scientific">Hanseniaspora valbyensis NRRL Y-1626</name>
    <dbReference type="NCBI Taxonomy" id="766949"/>
    <lineage>
        <taxon>Eukaryota</taxon>
        <taxon>Fungi</taxon>
        <taxon>Dikarya</taxon>
        <taxon>Ascomycota</taxon>
        <taxon>Saccharomycotina</taxon>
        <taxon>Saccharomycetes</taxon>
        <taxon>Saccharomycodales</taxon>
        <taxon>Saccharomycodaceae</taxon>
        <taxon>Hanseniaspora</taxon>
    </lineage>
</organism>
<gene>
    <name evidence="1" type="ORF">HANVADRAFT_52496</name>
</gene>